<proteinExistence type="predicted"/>
<dbReference type="Proteomes" id="UP000006562">
    <property type="component" value="Chromosome"/>
</dbReference>
<accession>A0A9P1JFQ2</accession>
<protein>
    <submittedName>
        <fullName evidence="1">Uncharacterized protein</fullName>
    </submittedName>
</protein>
<keyword evidence="2" id="KW-1185">Reference proteome</keyword>
<organism evidence="1 2">
    <name type="scientific">Bacillus amyloliquefaciens (strain ATCC 23350 / DSM 7 / BCRC 11601 / CCUG 28519 / NBRC 15535 / NRRL B-14393 / F)</name>
    <dbReference type="NCBI Taxonomy" id="692420"/>
    <lineage>
        <taxon>Bacteria</taxon>
        <taxon>Bacillati</taxon>
        <taxon>Bacillota</taxon>
        <taxon>Bacilli</taxon>
        <taxon>Bacillales</taxon>
        <taxon>Bacillaceae</taxon>
        <taxon>Bacillus</taxon>
        <taxon>Bacillus amyloliquefaciens group</taxon>
    </lineage>
</organism>
<dbReference type="AlphaFoldDB" id="A0A9P1JFQ2"/>
<evidence type="ECO:0000313" key="2">
    <source>
        <dbReference type="Proteomes" id="UP000006562"/>
    </source>
</evidence>
<name>A0A9P1JFQ2_BACAS</name>
<sequence length="111" mass="12299">MAIIPMRQTVTVTRASDDIDVWGNPVDVEPFEIKCRIDEGSTIANSRSSGVVKSEEVVATARILVDKLADIRYTDTLAFTNELGETIERKPKEINVKRQVSGKPILTEVIV</sequence>
<gene>
    <name evidence="1" type="ordered locus">BAMF_0947</name>
</gene>
<dbReference type="EMBL" id="FN597644">
    <property type="protein sequence ID" value="CBI42073.1"/>
    <property type="molecule type" value="Genomic_DNA"/>
</dbReference>
<dbReference type="KEGG" id="bao:BAMF_0947"/>
<reference evidence="1 2" key="1">
    <citation type="journal article" date="2011" name="Int. J. Syst. Evol. Microbiol.">
        <title>Relationship of Bacillus amyloliquefaciens clades associated with strains DSM 7T and FZB42T: a proposal for Bacillus amyloliquefaciens subsp. amyloliquefaciens subsp. nov. and Bacillus amyloliquefaciens subsp. plantarum subsp. nov. based on complete genome sequence comparisons.</title>
        <authorList>
            <person name="Borriss R."/>
            <person name="Chen X.H."/>
            <person name="Rueckert C."/>
            <person name="Blom J."/>
            <person name="Becker A."/>
            <person name="Baumgarth B."/>
            <person name="Fan B."/>
            <person name="Pukall R."/>
            <person name="Schumann P."/>
            <person name="Sproer C."/>
            <person name="Junge H."/>
            <person name="Vater J."/>
            <person name="Puhler A."/>
            <person name="Klenk H.P."/>
        </authorList>
    </citation>
    <scope>NUCLEOTIDE SEQUENCE [LARGE SCALE GENOMIC DNA]</scope>
    <source>
        <strain evidence="2">DSM 7</strain>
    </source>
</reference>
<evidence type="ECO:0000313" key="1">
    <source>
        <dbReference type="EMBL" id="CBI42073.1"/>
    </source>
</evidence>
<dbReference type="RefSeq" id="WP_013351568.1">
    <property type="nucleotide sequence ID" value="NC_014551.1"/>
</dbReference>
<reference evidence="2" key="2">
    <citation type="journal article" date="2011" name="J. Biotechnol.">
        <title>Genome sequence of B. amyloliquefaciens type strain DSM7(T) reveals differences to plant-associated B. amyloliquefaciens FZB42.</title>
        <authorList>
            <person name="Ruckert C."/>
            <person name="Blom J."/>
            <person name="Chen X."/>
            <person name="Reva O."/>
            <person name="Borriss R."/>
        </authorList>
    </citation>
    <scope>NUCLEOTIDE SEQUENCE [LARGE SCALE GENOMIC DNA]</scope>
    <source>
        <strain evidence="2">DSM 7</strain>
    </source>
</reference>